<comment type="caution">
    <text evidence="3">The sequence shown here is derived from an EMBL/GenBank/DDBJ whole genome shotgun (WGS) entry which is preliminary data.</text>
</comment>
<gene>
    <name evidence="3" type="ORF">SDC9_117887</name>
</gene>
<evidence type="ECO:0000259" key="2">
    <source>
        <dbReference type="Pfam" id="PF13399"/>
    </source>
</evidence>
<reference evidence="3" key="1">
    <citation type="submission" date="2019-08" db="EMBL/GenBank/DDBJ databases">
        <authorList>
            <person name="Kucharzyk K."/>
            <person name="Murdoch R.W."/>
            <person name="Higgins S."/>
            <person name="Loffler F."/>
        </authorList>
    </citation>
    <scope>NUCLEOTIDE SEQUENCE</scope>
</reference>
<feature type="domain" description="LytR/CpsA/Psr regulator C-terminal" evidence="2">
    <location>
        <begin position="54"/>
        <end position="138"/>
    </location>
</feature>
<keyword evidence="1" id="KW-1133">Transmembrane helix</keyword>
<proteinExistence type="predicted"/>
<sequence length="171" mass="17745">MRSAVRRWATPITLLVLLALLGYGLWWGWEQLTRPFSDSTPCVTQSASVLITTQVTVQVFNGGSASGLAGQVTEQLAYHGFHTKSAANTSEQVGATTIVGAATDSPEVQLVAGFFVDPQTRGDDRTDGTVDVLLGDSYSGFNDDAPTSIDVPGGVICIPGATEAPADGNAG</sequence>
<keyword evidence="1" id="KW-0812">Transmembrane</keyword>
<organism evidence="3">
    <name type="scientific">bioreactor metagenome</name>
    <dbReference type="NCBI Taxonomy" id="1076179"/>
    <lineage>
        <taxon>unclassified sequences</taxon>
        <taxon>metagenomes</taxon>
        <taxon>ecological metagenomes</taxon>
    </lineage>
</organism>
<dbReference type="AlphaFoldDB" id="A0A645BZE2"/>
<evidence type="ECO:0000313" key="3">
    <source>
        <dbReference type="EMBL" id="MPM70926.1"/>
    </source>
</evidence>
<evidence type="ECO:0000256" key="1">
    <source>
        <dbReference type="SAM" id="Phobius"/>
    </source>
</evidence>
<name>A0A645BZE2_9ZZZZ</name>
<protein>
    <recommendedName>
        <fullName evidence="2">LytR/CpsA/Psr regulator C-terminal domain-containing protein</fullName>
    </recommendedName>
</protein>
<keyword evidence="1" id="KW-0472">Membrane</keyword>
<feature type="transmembrane region" description="Helical" evidence="1">
    <location>
        <begin position="12"/>
        <end position="29"/>
    </location>
</feature>
<accession>A0A645BZE2</accession>
<dbReference type="Pfam" id="PF13399">
    <property type="entry name" value="LytR_C"/>
    <property type="match status" value="1"/>
</dbReference>
<dbReference type="InterPro" id="IPR027381">
    <property type="entry name" value="LytR/CpsA/Psr_C"/>
</dbReference>
<dbReference type="EMBL" id="VSSQ01023789">
    <property type="protein sequence ID" value="MPM70926.1"/>
    <property type="molecule type" value="Genomic_DNA"/>
</dbReference>
<dbReference type="Gene3D" id="3.30.70.2390">
    <property type="match status" value="1"/>
</dbReference>